<dbReference type="Proteomes" id="UP001231189">
    <property type="component" value="Unassembled WGS sequence"/>
</dbReference>
<gene>
    <name evidence="2" type="ORF">QYE76_038549</name>
</gene>
<dbReference type="AlphaFoldDB" id="A0AAD8WSZ7"/>
<dbReference type="EMBL" id="JAUUTY010000002">
    <property type="protein sequence ID" value="KAK1677701.1"/>
    <property type="molecule type" value="Genomic_DNA"/>
</dbReference>
<protein>
    <submittedName>
        <fullName evidence="2">Uncharacterized protein</fullName>
    </submittedName>
</protein>
<dbReference type="InterPro" id="IPR009003">
    <property type="entry name" value="Peptidase_S1_PA"/>
</dbReference>
<dbReference type="PANTHER" id="PTHR18868:SF37">
    <property type="entry name" value="OS07G0665300 PROTEIN"/>
    <property type="match status" value="1"/>
</dbReference>
<accession>A0AAD8WSZ7</accession>
<keyword evidence="3" id="KW-1185">Reference proteome</keyword>
<sequence length="182" mass="19619">MKLQGHKPVSNGMDIVAVGCLFEERTLMAKGIVIDKNTDWKHIPSSSELSFSTCKIAKAGIGGPLIDMLGNIVGMNFYHEECTPFLSSSIILGLLENDFLKDICAKWKKIYIEQHVVRDRYAGPTRGCAAATRAKAAPAVRPGARRLATTKEARAKPSTQTASDHQGSKGQAIYTDGEAGAI</sequence>
<organism evidence="2 3">
    <name type="scientific">Lolium multiflorum</name>
    <name type="common">Italian ryegrass</name>
    <name type="synonym">Lolium perenne subsp. multiflorum</name>
    <dbReference type="NCBI Taxonomy" id="4521"/>
    <lineage>
        <taxon>Eukaryota</taxon>
        <taxon>Viridiplantae</taxon>
        <taxon>Streptophyta</taxon>
        <taxon>Embryophyta</taxon>
        <taxon>Tracheophyta</taxon>
        <taxon>Spermatophyta</taxon>
        <taxon>Magnoliopsida</taxon>
        <taxon>Liliopsida</taxon>
        <taxon>Poales</taxon>
        <taxon>Poaceae</taxon>
        <taxon>BOP clade</taxon>
        <taxon>Pooideae</taxon>
        <taxon>Poodae</taxon>
        <taxon>Poeae</taxon>
        <taxon>Poeae Chloroplast Group 2 (Poeae type)</taxon>
        <taxon>Loliodinae</taxon>
        <taxon>Loliinae</taxon>
        <taxon>Lolium</taxon>
    </lineage>
</organism>
<feature type="compositionally biased region" description="Polar residues" evidence="1">
    <location>
        <begin position="157"/>
        <end position="169"/>
    </location>
</feature>
<dbReference type="InterPro" id="IPR043504">
    <property type="entry name" value="Peptidase_S1_PA_chymotrypsin"/>
</dbReference>
<feature type="region of interest" description="Disordered" evidence="1">
    <location>
        <begin position="139"/>
        <end position="182"/>
    </location>
</feature>
<evidence type="ECO:0000313" key="2">
    <source>
        <dbReference type="EMBL" id="KAK1677701.1"/>
    </source>
</evidence>
<name>A0AAD8WSZ7_LOLMU</name>
<dbReference type="SUPFAM" id="SSF50494">
    <property type="entry name" value="Trypsin-like serine proteases"/>
    <property type="match status" value="1"/>
</dbReference>
<comment type="caution">
    <text evidence="2">The sequence shown here is derived from an EMBL/GenBank/DDBJ whole genome shotgun (WGS) entry which is preliminary data.</text>
</comment>
<dbReference type="Gene3D" id="2.40.10.10">
    <property type="entry name" value="Trypsin-like serine proteases"/>
    <property type="match status" value="1"/>
</dbReference>
<evidence type="ECO:0000256" key="1">
    <source>
        <dbReference type="SAM" id="MobiDB-lite"/>
    </source>
</evidence>
<evidence type="ECO:0000313" key="3">
    <source>
        <dbReference type="Proteomes" id="UP001231189"/>
    </source>
</evidence>
<dbReference type="PANTHER" id="PTHR18868">
    <property type="entry name" value="OS07G0665300 PROTEIN-RELATED"/>
    <property type="match status" value="1"/>
</dbReference>
<proteinExistence type="predicted"/>
<reference evidence="2" key="1">
    <citation type="submission" date="2023-07" db="EMBL/GenBank/DDBJ databases">
        <title>A chromosome-level genome assembly of Lolium multiflorum.</title>
        <authorList>
            <person name="Chen Y."/>
            <person name="Copetti D."/>
            <person name="Kolliker R."/>
            <person name="Studer B."/>
        </authorList>
    </citation>
    <scope>NUCLEOTIDE SEQUENCE</scope>
    <source>
        <strain evidence="2">02402/16</strain>
        <tissue evidence="2">Leaf</tissue>
    </source>
</reference>